<dbReference type="InterPro" id="IPR053135">
    <property type="entry name" value="AKR2_Oxidoreductase"/>
</dbReference>
<dbReference type="Proteomes" id="UP000593892">
    <property type="component" value="Chromosome"/>
</dbReference>
<protein>
    <submittedName>
        <fullName evidence="2">Aldo/keto reductase</fullName>
    </submittedName>
</protein>
<dbReference type="CDD" id="cd19100">
    <property type="entry name" value="AKR_unchar"/>
    <property type="match status" value="1"/>
</dbReference>
<dbReference type="PROSITE" id="PS51318">
    <property type="entry name" value="TAT"/>
    <property type="match status" value="1"/>
</dbReference>
<reference evidence="2 3" key="1">
    <citation type="submission" date="2020-10" db="EMBL/GenBank/DDBJ databases">
        <title>Complete genome sequence of Paludibaculum fermentans P105T, a facultatively anaerobic acidobacterium capable of dissimilatory Fe(III) reduction.</title>
        <authorList>
            <person name="Dedysh S.N."/>
            <person name="Beletsky A.V."/>
            <person name="Kulichevskaya I.S."/>
            <person name="Mardanov A.V."/>
            <person name="Ravin N.V."/>
        </authorList>
    </citation>
    <scope>NUCLEOTIDE SEQUENCE [LARGE SCALE GENOMIC DNA]</scope>
    <source>
        <strain evidence="2 3">P105</strain>
    </source>
</reference>
<evidence type="ECO:0000313" key="2">
    <source>
        <dbReference type="EMBL" id="QOY87996.1"/>
    </source>
</evidence>
<proteinExistence type="predicted"/>
<dbReference type="KEGG" id="pfer:IRI77_35555"/>
<organism evidence="2 3">
    <name type="scientific">Paludibaculum fermentans</name>
    <dbReference type="NCBI Taxonomy" id="1473598"/>
    <lineage>
        <taxon>Bacteria</taxon>
        <taxon>Pseudomonadati</taxon>
        <taxon>Acidobacteriota</taxon>
        <taxon>Terriglobia</taxon>
        <taxon>Bryobacterales</taxon>
        <taxon>Bryobacteraceae</taxon>
        <taxon>Paludibaculum</taxon>
    </lineage>
</organism>
<dbReference type="AlphaFoldDB" id="A0A7S7SL27"/>
<feature type="domain" description="NADP-dependent oxidoreductase" evidence="1">
    <location>
        <begin position="51"/>
        <end position="265"/>
    </location>
</feature>
<accession>A0A7S7SL27</accession>
<name>A0A7S7SL27_PALFE</name>
<gene>
    <name evidence="2" type="ORF">IRI77_35555</name>
</gene>
<keyword evidence="3" id="KW-1185">Reference proteome</keyword>
<dbReference type="EMBL" id="CP063849">
    <property type="protein sequence ID" value="QOY87996.1"/>
    <property type="molecule type" value="Genomic_DNA"/>
</dbReference>
<evidence type="ECO:0000259" key="1">
    <source>
        <dbReference type="Pfam" id="PF00248"/>
    </source>
</evidence>
<sequence length="298" mass="32925">MALCNRRNFLKTAVIAAGTAAVGGLNLTAAPTRRAASDLVTLGNSGVKVSRLAFGTGTFSGRVQRELGQEQFTRLVRYAYDSGIRFFETADAYRGMPEMLGIALQGIPRDSYRLMTKFRLNTPEDPKETIDRFRRELKSEYVDILLLHCVRSATWSADHERLRDAFSEVKQKKVIVAHGASCHGLLPLRAFPGNKWLDVALMRVNHNGVKMDSLQTRDTDDLGDVDEVFTHVAEVHNQGTGVLGMKLIGEGRFTNPDDREAAMQKVIRSGAVDAMTIGFKSPAEIDEAIARMNRALNA</sequence>
<dbReference type="InterPro" id="IPR023210">
    <property type="entry name" value="NADP_OxRdtase_dom"/>
</dbReference>
<dbReference type="PANTHER" id="PTHR43312">
    <property type="entry name" value="D-THREO-ALDOSE 1-DEHYDROGENASE"/>
    <property type="match status" value="1"/>
</dbReference>
<dbReference type="Pfam" id="PF00248">
    <property type="entry name" value="Aldo_ket_red"/>
    <property type="match status" value="1"/>
</dbReference>
<dbReference type="Gene3D" id="3.20.20.100">
    <property type="entry name" value="NADP-dependent oxidoreductase domain"/>
    <property type="match status" value="1"/>
</dbReference>
<dbReference type="RefSeq" id="WP_194449659.1">
    <property type="nucleotide sequence ID" value="NZ_CP063849.1"/>
</dbReference>
<dbReference type="InterPro" id="IPR006311">
    <property type="entry name" value="TAT_signal"/>
</dbReference>
<dbReference type="PANTHER" id="PTHR43312:SF1">
    <property type="entry name" value="NADP-DEPENDENT OXIDOREDUCTASE DOMAIN-CONTAINING PROTEIN"/>
    <property type="match status" value="1"/>
</dbReference>
<dbReference type="InterPro" id="IPR036812">
    <property type="entry name" value="NAD(P)_OxRdtase_dom_sf"/>
</dbReference>
<dbReference type="SUPFAM" id="SSF51430">
    <property type="entry name" value="NAD(P)-linked oxidoreductase"/>
    <property type="match status" value="1"/>
</dbReference>
<evidence type="ECO:0000313" key="3">
    <source>
        <dbReference type="Proteomes" id="UP000593892"/>
    </source>
</evidence>